<dbReference type="GO" id="GO:0070402">
    <property type="term" value="F:NADPH binding"/>
    <property type="evidence" value="ECO:0007669"/>
    <property type="project" value="TreeGrafter"/>
</dbReference>
<dbReference type="EMBL" id="MN877442">
    <property type="protein sequence ID" value="QHZ59806.1"/>
    <property type="molecule type" value="Genomic_DNA"/>
</dbReference>
<dbReference type="PANTHER" id="PTHR34934:SF1">
    <property type="entry name" value="FLAVIN-DEPENDENT THYMIDYLATE SYNTHASE"/>
    <property type="match status" value="1"/>
</dbReference>
<dbReference type="GO" id="GO:0050797">
    <property type="term" value="F:thymidylate synthase (FAD) activity"/>
    <property type="evidence" value="ECO:0007669"/>
    <property type="project" value="InterPro"/>
</dbReference>
<dbReference type="SUPFAM" id="SSF69796">
    <property type="entry name" value="Thymidylate synthase-complementing protein Thy1"/>
    <property type="match status" value="1"/>
</dbReference>
<sequence>MDLKQYKAETRIIAVTTPVVDFIPDSEGIISYTARVSSPQNQENFNTADKLLTYCAKNSHWSVFEMSNAIIEMKSPRDISRQVLRHKSAAFQEFSQRYAEVDEQMFVLREARLQDTKNRQNSIALEDDYLQEAWEERQTRVIKEATEAYKWAIKRGIAKECARVVLPEGNTMSNMYMNATMRTWLHYCGLRGGNGTQLEHIWLAEQCREVLREYFPNLVKFMENK</sequence>
<reference evidence="1 2" key="1">
    <citation type="submission" date="2019-12" db="EMBL/GenBank/DDBJ databases">
        <title>Alteromonas phage V22 represents a new genus of marine bacteriophages that requires a novel tail fiber chaperone for host recognition.</title>
        <authorList>
            <person name="Gonzalez-Serrano R."/>
            <person name="Dunne M."/>
            <person name="Rosselli R."/>
            <person name="Martin-Cuadrado A.-B."/>
            <person name="Grosboillot V."/>
            <person name="Zinsli L."/>
            <person name="Roda-Garcia J.J."/>
            <person name="Loessner M.J."/>
            <person name="Rodriguez-Valera F."/>
        </authorList>
    </citation>
    <scope>NUCLEOTIDE SEQUENCE [LARGE SCALE GENOMIC DNA]</scope>
</reference>
<dbReference type="Gene3D" id="1.20.5.3070">
    <property type="match status" value="1"/>
</dbReference>
<proteinExistence type="predicted"/>
<dbReference type="InterPro" id="IPR036098">
    <property type="entry name" value="Thymidylate_synthase_ThyX_sf"/>
</dbReference>
<accession>A0A6C0R1N9</accession>
<dbReference type="KEGG" id="vg:55626470"/>
<dbReference type="NCBIfam" id="TIGR02170">
    <property type="entry name" value="thyX"/>
    <property type="match status" value="1"/>
</dbReference>
<dbReference type="InterPro" id="IPR003669">
    <property type="entry name" value="Thymidylate_synthase_ThyX"/>
</dbReference>
<dbReference type="GO" id="GO:0050660">
    <property type="term" value="F:flavin adenine dinucleotide binding"/>
    <property type="evidence" value="ECO:0007669"/>
    <property type="project" value="InterPro"/>
</dbReference>
<dbReference type="Gene3D" id="3.30.1360.170">
    <property type="match status" value="1"/>
</dbReference>
<dbReference type="Pfam" id="PF02511">
    <property type="entry name" value="Thy1"/>
    <property type="match status" value="1"/>
</dbReference>
<protein>
    <submittedName>
        <fullName evidence="1">Thymidylate synthase</fullName>
    </submittedName>
</protein>
<keyword evidence="2" id="KW-1185">Reference proteome</keyword>
<dbReference type="Proteomes" id="UP000479357">
    <property type="component" value="Segment"/>
</dbReference>
<dbReference type="PANTHER" id="PTHR34934">
    <property type="entry name" value="FLAVIN-DEPENDENT THYMIDYLATE SYNTHASE"/>
    <property type="match status" value="1"/>
</dbReference>
<evidence type="ECO:0000313" key="1">
    <source>
        <dbReference type="EMBL" id="QHZ59806.1"/>
    </source>
</evidence>
<organism evidence="1 2">
    <name type="scientific">Alteromonas phage vB_AmeM_PT11-V22</name>
    <dbReference type="NCBI Taxonomy" id="2704031"/>
    <lineage>
        <taxon>Viruses</taxon>
        <taxon>Duplodnaviria</taxon>
        <taxon>Heunggongvirae</taxon>
        <taxon>Uroviricota</taxon>
        <taxon>Caudoviricetes</taxon>
        <taxon>Myoalterovirus</taxon>
        <taxon>Myoalterovirus PT11V22</taxon>
    </lineage>
</organism>
<evidence type="ECO:0000313" key="2">
    <source>
        <dbReference type="Proteomes" id="UP000479357"/>
    </source>
</evidence>
<dbReference type="PROSITE" id="PS51331">
    <property type="entry name" value="THYX"/>
    <property type="match status" value="1"/>
</dbReference>
<dbReference type="GO" id="GO:0004799">
    <property type="term" value="F:thymidylate synthase activity"/>
    <property type="evidence" value="ECO:0007669"/>
    <property type="project" value="TreeGrafter"/>
</dbReference>
<dbReference type="CDD" id="cd20175">
    <property type="entry name" value="ThyX"/>
    <property type="match status" value="1"/>
</dbReference>
<name>A0A6C0R1N9_9CAUD</name>
<dbReference type="RefSeq" id="YP_009855730.1">
    <property type="nucleotide sequence ID" value="NC_048847.1"/>
</dbReference>
<dbReference type="GeneID" id="55626470"/>
<dbReference type="GO" id="GO:0006231">
    <property type="term" value="P:dTMP biosynthetic process"/>
    <property type="evidence" value="ECO:0007669"/>
    <property type="project" value="InterPro"/>
</dbReference>